<dbReference type="InterPro" id="IPR000620">
    <property type="entry name" value="EamA_dom"/>
</dbReference>
<accession>A0ABV2FHJ1</accession>
<evidence type="ECO:0000256" key="7">
    <source>
        <dbReference type="ARBA" id="ARBA00023136"/>
    </source>
</evidence>
<feature type="transmembrane region" description="Helical" evidence="8">
    <location>
        <begin position="239"/>
        <end position="262"/>
    </location>
</feature>
<keyword evidence="5 8" id="KW-0812">Transmembrane</keyword>
<feature type="transmembrane region" description="Helical" evidence="8">
    <location>
        <begin position="268"/>
        <end position="284"/>
    </location>
</feature>
<dbReference type="PANTHER" id="PTHR22911:SF137">
    <property type="entry name" value="SOLUTE CARRIER FAMILY 35 MEMBER G2-RELATED"/>
    <property type="match status" value="1"/>
</dbReference>
<feature type="transmembrane region" description="Helical" evidence="8">
    <location>
        <begin position="75"/>
        <end position="94"/>
    </location>
</feature>
<gene>
    <name evidence="10" type="ORF">ABID29_001130</name>
</gene>
<dbReference type="InterPro" id="IPR037185">
    <property type="entry name" value="EmrE-like"/>
</dbReference>
<dbReference type="RefSeq" id="WP_354364996.1">
    <property type="nucleotide sequence ID" value="NZ_JBEPLO010000010.1"/>
</dbReference>
<sequence>MNQTRKGLLLVLVCYLLWGVLSLYWKLLGGIASLTVFSYRIVFTVVTILIYMALAGKQKAYIEEWQGLRQDKKSLLLMFLASGAIALNWIVYIQAVTHGQAAQASLGYYIMPLVSICLSVVVLKERISQYGKVAFLLAGAGVVLLLFQSGQLPLVALALAISFGFYGLLKKGLGVSSDFAMLFEASCVLVFSLPYLLIKGEDFWSYTPLEMILLALSGVVTAIPLLLFAEGVKRAPLNLVGFIQYINPTIQLLLAIGVYGEVVSVKEWPAFLLILLAIGIFVLGQMKDLKAVKSTAKVTKVGRKQ</sequence>
<dbReference type="SUPFAM" id="SSF103481">
    <property type="entry name" value="Multidrug resistance efflux transporter EmrE"/>
    <property type="match status" value="2"/>
</dbReference>
<comment type="similarity">
    <text evidence="2">Belongs to the EamA transporter family.</text>
</comment>
<organism evidence="10 11">
    <name type="scientific">Streptococcus rupicaprae</name>
    <dbReference type="NCBI Taxonomy" id="759619"/>
    <lineage>
        <taxon>Bacteria</taxon>
        <taxon>Bacillati</taxon>
        <taxon>Bacillota</taxon>
        <taxon>Bacilli</taxon>
        <taxon>Lactobacillales</taxon>
        <taxon>Streptococcaceae</taxon>
        <taxon>Streptococcus</taxon>
    </lineage>
</organism>
<evidence type="ECO:0000259" key="9">
    <source>
        <dbReference type="Pfam" id="PF00892"/>
    </source>
</evidence>
<feature type="transmembrane region" description="Helical" evidence="8">
    <location>
        <begin position="130"/>
        <end position="147"/>
    </location>
</feature>
<keyword evidence="11" id="KW-1185">Reference proteome</keyword>
<dbReference type="EMBL" id="JBEPLO010000010">
    <property type="protein sequence ID" value="MET3558017.1"/>
    <property type="molecule type" value="Genomic_DNA"/>
</dbReference>
<dbReference type="Proteomes" id="UP001549122">
    <property type="component" value="Unassembled WGS sequence"/>
</dbReference>
<feature type="transmembrane region" description="Helical" evidence="8">
    <location>
        <begin position="204"/>
        <end position="227"/>
    </location>
</feature>
<keyword evidence="6 8" id="KW-1133">Transmembrane helix</keyword>
<feature type="transmembrane region" description="Helical" evidence="8">
    <location>
        <begin position="181"/>
        <end position="198"/>
    </location>
</feature>
<comment type="caution">
    <text evidence="10">The sequence shown here is derived from an EMBL/GenBank/DDBJ whole genome shotgun (WGS) entry which is preliminary data.</text>
</comment>
<evidence type="ECO:0000256" key="1">
    <source>
        <dbReference type="ARBA" id="ARBA00004651"/>
    </source>
</evidence>
<dbReference type="InterPro" id="IPR004626">
    <property type="entry name" value="RarD"/>
</dbReference>
<keyword evidence="3" id="KW-0813">Transport</keyword>
<proteinExistence type="inferred from homology"/>
<evidence type="ECO:0000256" key="3">
    <source>
        <dbReference type="ARBA" id="ARBA00022448"/>
    </source>
</evidence>
<dbReference type="NCBIfam" id="TIGR00688">
    <property type="entry name" value="rarD"/>
    <property type="match status" value="1"/>
</dbReference>
<feature type="transmembrane region" description="Helical" evidence="8">
    <location>
        <begin position="31"/>
        <end position="54"/>
    </location>
</feature>
<evidence type="ECO:0000256" key="8">
    <source>
        <dbReference type="SAM" id="Phobius"/>
    </source>
</evidence>
<name>A0ABV2FHJ1_9STRE</name>
<feature type="domain" description="EamA" evidence="9">
    <location>
        <begin position="6"/>
        <end position="146"/>
    </location>
</feature>
<evidence type="ECO:0000256" key="5">
    <source>
        <dbReference type="ARBA" id="ARBA00022692"/>
    </source>
</evidence>
<keyword evidence="7 8" id="KW-0472">Membrane</keyword>
<evidence type="ECO:0000313" key="11">
    <source>
        <dbReference type="Proteomes" id="UP001549122"/>
    </source>
</evidence>
<comment type="subcellular location">
    <subcellularLocation>
        <location evidence="1">Cell membrane</location>
        <topology evidence="1">Multi-pass membrane protein</topology>
    </subcellularLocation>
</comment>
<keyword evidence="4" id="KW-1003">Cell membrane</keyword>
<protein>
    <submittedName>
        <fullName evidence="10">Chloramphenicol-sensitive protein RarD</fullName>
    </submittedName>
</protein>
<dbReference type="PANTHER" id="PTHR22911">
    <property type="entry name" value="ACYL-MALONYL CONDENSING ENZYME-RELATED"/>
    <property type="match status" value="1"/>
</dbReference>
<evidence type="ECO:0000313" key="10">
    <source>
        <dbReference type="EMBL" id="MET3558017.1"/>
    </source>
</evidence>
<evidence type="ECO:0000256" key="4">
    <source>
        <dbReference type="ARBA" id="ARBA00022475"/>
    </source>
</evidence>
<evidence type="ECO:0000256" key="6">
    <source>
        <dbReference type="ARBA" id="ARBA00022989"/>
    </source>
</evidence>
<feature type="transmembrane region" description="Helical" evidence="8">
    <location>
        <begin position="153"/>
        <end position="169"/>
    </location>
</feature>
<dbReference type="Pfam" id="PF00892">
    <property type="entry name" value="EamA"/>
    <property type="match status" value="2"/>
</dbReference>
<reference evidence="10 11" key="1">
    <citation type="submission" date="2024-06" db="EMBL/GenBank/DDBJ databases">
        <title>Genomic Encyclopedia of Type Strains, Phase IV (KMG-IV): sequencing the most valuable type-strain genomes for metagenomic binning, comparative biology and taxonomic classification.</title>
        <authorList>
            <person name="Goeker M."/>
        </authorList>
    </citation>
    <scope>NUCLEOTIDE SEQUENCE [LARGE SCALE GENOMIC DNA]</scope>
    <source>
        <strain evidence="10 11">DSM 28303</strain>
    </source>
</reference>
<feature type="domain" description="EamA" evidence="9">
    <location>
        <begin position="154"/>
        <end position="281"/>
    </location>
</feature>
<feature type="transmembrane region" description="Helical" evidence="8">
    <location>
        <begin position="7"/>
        <end position="25"/>
    </location>
</feature>
<feature type="transmembrane region" description="Helical" evidence="8">
    <location>
        <begin position="106"/>
        <end position="123"/>
    </location>
</feature>
<evidence type="ECO:0000256" key="2">
    <source>
        <dbReference type="ARBA" id="ARBA00007362"/>
    </source>
</evidence>